<dbReference type="AlphaFoldDB" id="A0AA88SN26"/>
<evidence type="ECO:0000256" key="4">
    <source>
        <dbReference type="ARBA" id="ARBA00011738"/>
    </source>
</evidence>
<dbReference type="PANTHER" id="PTHR11271:SF6">
    <property type="entry name" value="GUANINE DEAMINASE"/>
    <property type="match status" value="1"/>
</dbReference>
<feature type="compositionally biased region" description="Basic and acidic residues" evidence="13">
    <location>
        <begin position="453"/>
        <end position="478"/>
    </location>
</feature>
<dbReference type="GO" id="GO:0006147">
    <property type="term" value="P:guanine catabolic process"/>
    <property type="evidence" value="ECO:0007669"/>
    <property type="project" value="InterPro"/>
</dbReference>
<keyword evidence="8" id="KW-0479">Metal-binding</keyword>
<comment type="pathway">
    <text evidence="2">Purine metabolism; guanine degradation; xanthine from guanine: step 1/1.</text>
</comment>
<dbReference type="SUPFAM" id="SSF52058">
    <property type="entry name" value="L domain-like"/>
    <property type="match status" value="1"/>
</dbReference>
<evidence type="ECO:0000256" key="13">
    <source>
        <dbReference type="SAM" id="MobiDB-lite"/>
    </source>
</evidence>
<dbReference type="NCBIfam" id="TIGR02967">
    <property type="entry name" value="guan_deamin"/>
    <property type="match status" value="1"/>
</dbReference>
<dbReference type="FunFam" id="3.20.20.140:FF:000021">
    <property type="entry name" value="Guanine deaminase"/>
    <property type="match status" value="1"/>
</dbReference>
<accession>A0AA88SN26</accession>
<feature type="compositionally biased region" description="Low complexity" evidence="13">
    <location>
        <begin position="711"/>
        <end position="725"/>
    </location>
</feature>
<feature type="region of interest" description="Disordered" evidence="13">
    <location>
        <begin position="447"/>
        <end position="478"/>
    </location>
</feature>
<gene>
    <name evidence="15" type="ORF">Q5P01_014656</name>
</gene>
<name>A0AA88SN26_CHASR</name>
<dbReference type="InterPro" id="IPR032675">
    <property type="entry name" value="LRR_dom_sf"/>
</dbReference>
<keyword evidence="16" id="KW-1185">Reference proteome</keyword>
<evidence type="ECO:0000256" key="8">
    <source>
        <dbReference type="ARBA" id="ARBA00022723"/>
    </source>
</evidence>
<dbReference type="SUPFAM" id="SSF51338">
    <property type="entry name" value="Composite domain of metallo-dependent hydrolases"/>
    <property type="match status" value="1"/>
</dbReference>
<dbReference type="InterPro" id="IPR032466">
    <property type="entry name" value="Metal_Hydrolase"/>
</dbReference>
<sequence>MANSDRANAAMKLVFRGMFLHSTRQTALEVLEDALLGVDTDGKIAFIGKSQELEKLSQTFGFNPSDVIQLTQHEFFMPGMVDTHIHASQYSYAGTALDMPLLQWLNTYTFPVESRFKDLEFAHRVYTQVVKRTLRNGTTTACYFATIHTDASLLLGQIANDFGQRALVGKVCMDRKNSVNYCETTSESKDETCRFITELLNRKYPLVKPVVTPRFVPSCTKDLLRQLGTIAKKTNLHIQSHISENVEEVKLVKEQFPDFKSYADIYHKHNLLTDKTVMAHGCYLSDEELSLFRETGASLSHCPNSNISLCSGVLNVRNVLEHKVKLGLGTDVAGGYSASMLDAIRRTLDVSKFLTIQNPEHSTLTFEEVFRLATLGGSEALSLDVKTGNFEVGKDFDALRVNLSVPGGPIDLIQNTEPKIQLEKFLNLGDDRNIVEVFVAGRKPHSLSSGVLEKPRRNRPDSKKPPHHTDPASADSDRCFPAMPMFRALGECVRMKPHPQRRRMRECRGSCRNTDEDGRVLSLTQMCLLSLADNMKQVWTKDYANNYLDQYSFRHIMGPFNLMPGELVEELIRLLCTRKQLSRAALHLLLVPQLRSLSLQKSPGLVTSALCDHIAARCQGLWSLDLSGAQQLPPKVLSQTLCSLPTLRSLSLAGMPCDGCVIRTIAHRCRFLRHLDVSRCHLLSPAALLPLGGGAFCASSGNPSGSFQCMSKSQSSVSSSGSDPSPSLPPLPLSSLLALDIGFGEKEEDPVAGAAYILLSLPCLERFAMEGLAQACCLIEHRQFSQTNEFADREGVPRLEEVWMKRRCRQGMDSWRKNREAEASAVKEDDDEEEEESILWEGCCSDTDADANRGEGPNCSKNQAEEIRRGVLSQSSEEELILSLKNVGGINCDSLGSLAHLCPNIYAISMNVDGHENIRATSQGSLIAAGLQTWSGQLQSLSVHFPGPLRGLLPALQVVGSSLISLTLEGVKTSSHTPLMEVIKACPRLRELLISAEPPMSQEEEEDEEDQQEDQDLPQLPNLCSLKLNFSYEHSQMKPVMSWMALKNVLKCVLTGSPSLEKLSLVSLPCPLDCVLQDVLRVVDLDLSIMAELKALPGLPLGRVKHIDLMRTDVTLAASGYVLRNVTFSRNGTSNVIFVVMTKS</sequence>
<evidence type="ECO:0000313" key="16">
    <source>
        <dbReference type="Proteomes" id="UP001187415"/>
    </source>
</evidence>
<evidence type="ECO:0000256" key="7">
    <source>
        <dbReference type="ARBA" id="ARBA00022553"/>
    </source>
</evidence>
<evidence type="ECO:0000313" key="15">
    <source>
        <dbReference type="EMBL" id="KAK2837444.1"/>
    </source>
</evidence>
<dbReference type="InterPro" id="IPR051607">
    <property type="entry name" value="Metallo-dep_hydrolases"/>
</dbReference>
<dbReference type="GO" id="GO:0005829">
    <property type="term" value="C:cytosol"/>
    <property type="evidence" value="ECO:0007669"/>
    <property type="project" value="TreeGrafter"/>
</dbReference>
<dbReference type="Gene3D" id="3.20.20.140">
    <property type="entry name" value="Metal-dependent hydrolases"/>
    <property type="match status" value="1"/>
</dbReference>
<organism evidence="15 16">
    <name type="scientific">Channa striata</name>
    <name type="common">Snakehead murrel</name>
    <name type="synonym">Ophicephalus striatus</name>
    <dbReference type="NCBI Taxonomy" id="64152"/>
    <lineage>
        <taxon>Eukaryota</taxon>
        <taxon>Metazoa</taxon>
        <taxon>Chordata</taxon>
        <taxon>Craniata</taxon>
        <taxon>Vertebrata</taxon>
        <taxon>Euteleostomi</taxon>
        <taxon>Actinopterygii</taxon>
        <taxon>Neopterygii</taxon>
        <taxon>Teleostei</taxon>
        <taxon>Neoteleostei</taxon>
        <taxon>Acanthomorphata</taxon>
        <taxon>Anabantaria</taxon>
        <taxon>Anabantiformes</taxon>
        <taxon>Channoidei</taxon>
        <taxon>Channidae</taxon>
        <taxon>Channa</taxon>
    </lineage>
</organism>
<evidence type="ECO:0000256" key="2">
    <source>
        <dbReference type="ARBA" id="ARBA00004984"/>
    </source>
</evidence>
<evidence type="ECO:0000256" key="3">
    <source>
        <dbReference type="ARBA" id="ARBA00006745"/>
    </source>
</evidence>
<dbReference type="GO" id="GO:0008270">
    <property type="term" value="F:zinc ion binding"/>
    <property type="evidence" value="ECO:0007669"/>
    <property type="project" value="InterPro"/>
</dbReference>
<evidence type="ECO:0000256" key="1">
    <source>
        <dbReference type="ARBA" id="ARBA00001947"/>
    </source>
</evidence>
<comment type="similarity">
    <text evidence="3">Belongs to the metallo-dependent hydrolases superfamily. ATZ/TRZ family.</text>
</comment>
<dbReference type="InterPro" id="IPR006680">
    <property type="entry name" value="Amidohydro-rel"/>
</dbReference>
<comment type="cofactor">
    <cofactor evidence="1">
        <name>Zn(2+)</name>
        <dbReference type="ChEBI" id="CHEBI:29105"/>
    </cofactor>
</comment>
<keyword evidence="9" id="KW-0378">Hydrolase</keyword>
<evidence type="ECO:0000256" key="9">
    <source>
        <dbReference type="ARBA" id="ARBA00022801"/>
    </source>
</evidence>
<comment type="subunit">
    <text evidence="4">Homodimer.</text>
</comment>
<dbReference type="Gene3D" id="3.80.10.10">
    <property type="entry name" value="Ribonuclease Inhibitor"/>
    <property type="match status" value="1"/>
</dbReference>
<feature type="compositionally biased region" description="Acidic residues" evidence="13">
    <location>
        <begin position="1002"/>
        <end position="1016"/>
    </location>
</feature>
<dbReference type="SUPFAM" id="SSF51556">
    <property type="entry name" value="Metallo-dependent hydrolases"/>
    <property type="match status" value="1"/>
</dbReference>
<feature type="region of interest" description="Disordered" evidence="13">
    <location>
        <begin position="999"/>
        <end position="1018"/>
    </location>
</feature>
<dbReference type="PANTHER" id="PTHR11271">
    <property type="entry name" value="GUANINE DEAMINASE"/>
    <property type="match status" value="1"/>
</dbReference>
<dbReference type="GO" id="GO:0008892">
    <property type="term" value="F:guanine deaminase activity"/>
    <property type="evidence" value="ECO:0007669"/>
    <property type="project" value="UniProtKB-EC"/>
</dbReference>
<dbReference type="EC" id="3.5.4.3" evidence="5"/>
<dbReference type="Proteomes" id="UP001187415">
    <property type="component" value="Unassembled WGS sequence"/>
</dbReference>
<protein>
    <recommendedName>
        <fullName evidence="6">Guanine deaminase</fullName>
        <ecNumber evidence="5">3.5.4.3</ecNumber>
    </recommendedName>
    <alternativeName>
        <fullName evidence="12">Guanine aminohydrolase</fullName>
    </alternativeName>
</protein>
<dbReference type="Pfam" id="PF01979">
    <property type="entry name" value="Amidohydro_1"/>
    <property type="match status" value="1"/>
</dbReference>
<comment type="function">
    <text evidence="11">Catalyzes the hydrolytic deamination of guanine, producing xanthine and ammonia.</text>
</comment>
<evidence type="ECO:0000256" key="11">
    <source>
        <dbReference type="ARBA" id="ARBA00056079"/>
    </source>
</evidence>
<proteinExistence type="inferred from homology"/>
<keyword evidence="10" id="KW-0862">Zinc</keyword>
<evidence type="ECO:0000256" key="10">
    <source>
        <dbReference type="ARBA" id="ARBA00022833"/>
    </source>
</evidence>
<dbReference type="InterPro" id="IPR011059">
    <property type="entry name" value="Metal-dep_hydrolase_composite"/>
</dbReference>
<reference evidence="15" key="1">
    <citation type="submission" date="2023-07" db="EMBL/GenBank/DDBJ databases">
        <title>Chromosome-level Genome Assembly of Striped Snakehead (Channa striata).</title>
        <authorList>
            <person name="Liu H."/>
        </authorList>
    </citation>
    <scope>NUCLEOTIDE SEQUENCE</scope>
    <source>
        <strain evidence="15">Gz</strain>
        <tissue evidence="15">Muscle</tissue>
    </source>
</reference>
<feature type="region of interest" description="Disordered" evidence="13">
    <location>
        <begin position="709"/>
        <end position="728"/>
    </location>
</feature>
<evidence type="ECO:0000256" key="5">
    <source>
        <dbReference type="ARBA" id="ARBA00012781"/>
    </source>
</evidence>
<feature type="domain" description="Amidohydrolase-related" evidence="14">
    <location>
        <begin position="76"/>
        <end position="442"/>
    </location>
</feature>
<evidence type="ECO:0000259" key="14">
    <source>
        <dbReference type="Pfam" id="PF01979"/>
    </source>
</evidence>
<evidence type="ECO:0000256" key="6">
    <source>
        <dbReference type="ARBA" id="ARBA00014514"/>
    </source>
</evidence>
<dbReference type="InterPro" id="IPR014311">
    <property type="entry name" value="Guanine_deaminase"/>
</dbReference>
<evidence type="ECO:0000256" key="12">
    <source>
        <dbReference type="ARBA" id="ARBA00083147"/>
    </source>
</evidence>
<comment type="caution">
    <text evidence="15">The sequence shown here is derived from an EMBL/GenBank/DDBJ whole genome shotgun (WGS) entry which is preliminary data.</text>
</comment>
<keyword evidence="7" id="KW-0597">Phosphoprotein</keyword>
<dbReference type="EMBL" id="JAUPFM010000011">
    <property type="protein sequence ID" value="KAK2837444.1"/>
    <property type="molecule type" value="Genomic_DNA"/>
</dbReference>
<dbReference type="Gene3D" id="2.30.40.10">
    <property type="entry name" value="Urease, subunit C, domain 1"/>
    <property type="match status" value="1"/>
</dbReference>